<dbReference type="EMBL" id="JAQOMS010000002">
    <property type="protein sequence ID" value="MDC2890624.1"/>
    <property type="molecule type" value="Genomic_DNA"/>
</dbReference>
<evidence type="ECO:0008006" key="3">
    <source>
        <dbReference type="Google" id="ProtNLM"/>
    </source>
</evidence>
<proteinExistence type="predicted"/>
<name>A0ABT5FHF1_9GAMM</name>
<keyword evidence="2" id="KW-1185">Reference proteome</keyword>
<organism evidence="1 2">
    <name type="scientific">Psychrosphaera algicola</name>
    <dbReference type="NCBI Taxonomy" id="3023714"/>
    <lineage>
        <taxon>Bacteria</taxon>
        <taxon>Pseudomonadati</taxon>
        <taxon>Pseudomonadota</taxon>
        <taxon>Gammaproteobacteria</taxon>
        <taxon>Alteromonadales</taxon>
        <taxon>Pseudoalteromonadaceae</taxon>
        <taxon>Psychrosphaera</taxon>
    </lineage>
</organism>
<reference evidence="1 2" key="1">
    <citation type="submission" date="2023-01" db="EMBL/GenBank/DDBJ databases">
        <title>Psychrosphaera sp. nov., isolated from marine algae.</title>
        <authorList>
            <person name="Bayburt H."/>
            <person name="Choi B.J."/>
            <person name="Kim J.M."/>
            <person name="Choi D.G."/>
            <person name="Jeon C.O."/>
        </authorList>
    </citation>
    <scope>NUCLEOTIDE SEQUENCE [LARGE SCALE GENOMIC DNA]</scope>
    <source>
        <strain evidence="1 2">G1-22</strain>
    </source>
</reference>
<sequence>MGLNSGDKLFFLDDIPAHRSQLTAFSSFVRSFTDKQSIKLDVQQGGERKTLTAVLSVTDILTSP</sequence>
<evidence type="ECO:0000313" key="1">
    <source>
        <dbReference type="EMBL" id="MDC2890624.1"/>
    </source>
</evidence>
<gene>
    <name evidence="1" type="ORF">PN838_20130</name>
</gene>
<dbReference type="Proteomes" id="UP001528411">
    <property type="component" value="Unassembled WGS sequence"/>
</dbReference>
<comment type="caution">
    <text evidence="1">The sequence shown here is derived from an EMBL/GenBank/DDBJ whole genome shotgun (WGS) entry which is preliminary data.</text>
</comment>
<accession>A0ABT5FHF1</accession>
<protein>
    <recommendedName>
        <fullName evidence="3">PDZ domain-containing protein</fullName>
    </recommendedName>
</protein>
<evidence type="ECO:0000313" key="2">
    <source>
        <dbReference type="Proteomes" id="UP001528411"/>
    </source>
</evidence>
<dbReference type="RefSeq" id="WP_272181763.1">
    <property type="nucleotide sequence ID" value="NZ_JAQOMS010000002.1"/>
</dbReference>